<keyword evidence="2" id="KW-1185">Reference proteome</keyword>
<evidence type="ECO:0000313" key="1">
    <source>
        <dbReference type="EMBL" id="RDE04459.1"/>
    </source>
</evidence>
<dbReference type="AlphaFoldDB" id="A0A369VRE9"/>
<accession>A0A369VRE9</accession>
<dbReference type="EMBL" id="QQNB01000004">
    <property type="protein sequence ID" value="RDE04459.1"/>
    <property type="molecule type" value="Genomic_DNA"/>
</dbReference>
<reference evidence="1 2" key="1">
    <citation type="submission" date="2018-07" db="EMBL/GenBank/DDBJ databases">
        <title>a novel species of Sphingomonas isolated from the rhizosphere soil of Araceae plant.</title>
        <authorList>
            <person name="Zhiyong W."/>
            <person name="Qinglan Z."/>
            <person name="Zhiwei F."/>
            <person name="Ding X."/>
            <person name="Gejiao W."/>
            <person name="Shixue Z."/>
        </authorList>
    </citation>
    <scope>NUCLEOTIDE SEQUENCE [LARGE SCALE GENOMIC DNA]</scope>
    <source>
        <strain evidence="1 2">WZY 27</strain>
    </source>
</reference>
<proteinExistence type="predicted"/>
<organism evidence="1 2">
    <name type="scientific">Sphingomonas aracearum</name>
    <dbReference type="NCBI Taxonomy" id="2283317"/>
    <lineage>
        <taxon>Bacteria</taxon>
        <taxon>Pseudomonadati</taxon>
        <taxon>Pseudomonadota</taxon>
        <taxon>Alphaproteobacteria</taxon>
        <taxon>Sphingomonadales</taxon>
        <taxon>Sphingomonadaceae</taxon>
        <taxon>Sphingomonas</taxon>
    </lineage>
</organism>
<evidence type="ECO:0008006" key="3">
    <source>
        <dbReference type="Google" id="ProtNLM"/>
    </source>
</evidence>
<evidence type="ECO:0000313" key="2">
    <source>
        <dbReference type="Proteomes" id="UP000253918"/>
    </source>
</evidence>
<gene>
    <name evidence="1" type="ORF">DVW87_16220</name>
</gene>
<dbReference type="OrthoDB" id="6864212at2"/>
<comment type="caution">
    <text evidence="1">The sequence shown here is derived from an EMBL/GenBank/DDBJ whole genome shotgun (WGS) entry which is preliminary data.</text>
</comment>
<name>A0A369VRE9_9SPHN</name>
<protein>
    <recommendedName>
        <fullName evidence="3">PIN domain-containing protein</fullName>
    </recommendedName>
</protein>
<dbReference type="Proteomes" id="UP000253918">
    <property type="component" value="Unassembled WGS sequence"/>
</dbReference>
<sequence>MRDRYVVDTNVLIAASAADPVTPADIAATPTDPALRLAVWQWLDAFERSESRFVFDTENRIWDEYNNKLGYTDFGIQVVMSKWSKCAVDSVVVDYDEHGHGELPATLASVIHDLADRKMVAAALVSHTEFGEGCVAFAGDTDWHDWEENLLAHDILLEPIIEAWSRAKHAEKHAKK</sequence>